<protein>
    <submittedName>
        <fullName evidence="1">Uncharacterized protein</fullName>
    </submittedName>
</protein>
<organism evidence="1">
    <name type="scientific">marine sediment metagenome</name>
    <dbReference type="NCBI Taxonomy" id="412755"/>
    <lineage>
        <taxon>unclassified sequences</taxon>
        <taxon>metagenomes</taxon>
        <taxon>ecological metagenomes</taxon>
    </lineage>
</organism>
<reference evidence="1" key="1">
    <citation type="journal article" date="2015" name="Nature">
        <title>Complex archaea that bridge the gap between prokaryotes and eukaryotes.</title>
        <authorList>
            <person name="Spang A."/>
            <person name="Saw J.H."/>
            <person name="Jorgensen S.L."/>
            <person name="Zaremba-Niedzwiedzka K."/>
            <person name="Martijn J."/>
            <person name="Lind A.E."/>
            <person name="van Eijk R."/>
            <person name="Schleper C."/>
            <person name="Guy L."/>
            <person name="Ettema T.J."/>
        </authorList>
    </citation>
    <scope>NUCLEOTIDE SEQUENCE</scope>
</reference>
<proteinExistence type="predicted"/>
<evidence type="ECO:0000313" key="1">
    <source>
        <dbReference type="EMBL" id="KKN19458.1"/>
    </source>
</evidence>
<dbReference type="EMBL" id="LAZR01003333">
    <property type="protein sequence ID" value="KKN19458.1"/>
    <property type="molecule type" value="Genomic_DNA"/>
</dbReference>
<accession>A0A0F9RQ68</accession>
<sequence>MDDINKIKEEMLKKINELSLAQLSKLCLNVVNTIINKNLNNVKVEATPKESKKILVDLMLSHNIKLDLNNNGVNKKNE</sequence>
<comment type="caution">
    <text evidence="1">The sequence shown here is derived from an EMBL/GenBank/DDBJ whole genome shotgun (WGS) entry which is preliminary data.</text>
</comment>
<gene>
    <name evidence="1" type="ORF">LCGC14_0945530</name>
</gene>
<dbReference type="AlphaFoldDB" id="A0A0F9RQ68"/>
<name>A0A0F9RQ68_9ZZZZ</name>